<dbReference type="Proteomes" id="UP000225706">
    <property type="component" value="Unassembled WGS sequence"/>
</dbReference>
<proteinExistence type="predicted"/>
<dbReference type="OrthoDB" id="10034815at2759"/>
<dbReference type="PANTHER" id="PTHR35169:SF1">
    <property type="entry name" value="PROLYL 4-HYDROXYLASE ALPHA SUBUNIT FE(2+) 2OG DIOXYGENASE DOMAIN-CONTAINING PROTEIN"/>
    <property type="match status" value="1"/>
</dbReference>
<dbReference type="InterPro" id="IPR044862">
    <property type="entry name" value="Pro_4_hyd_alph_FE2OG_OXY"/>
</dbReference>
<sequence>MIYQVLFSYFLLLSSCSSSQTKPKLSRRYLDGERHLFVIDNLFPSEVVRGYYGLVTSGKLAGKISSWFYTYNDYYQNVETFNTSSNSPWVAPVNPEFFSDTMLWNISREVVEKLSGGREYFPYDVSFSMHRRLDFITATSKGNNIGEDELIIRISLNKDFKRNDYGEAIFYKDNGDILAAVYPKMGRMVVWNATVPFIFKPPAMSYVQAQFDILVRVTTSKEKAKQAIAETKRLIEKSESQETLGFALSDEGNLPAMDLSKYEKRRFHDSQGREIAVFDGLVDKSDLDALRLFLLHYNSVFQYQPFDGVDEEHDNVSWIAMLKVKDFVKSRLWKIVKLLATYLSGLDEWYPYDVSMNIIRNSHYPRIHEDCEPNEHEYTFLLYLTPDWEANNYGETAFFEEVLSQDGTPNPPGQQQYEWIASVRPRYGRIVIFRGIIPHSARPPSPGFSGARYTFACKVARNYLLAMSKSLRETLEYLEMGNIDDPAAQELLSDLMADEEDRPPLSIEFIEKQLEHHRRKKEEMFEGLRNSAIEKISEPNAPLKDEL</sequence>
<dbReference type="EMBL" id="LSMT01000130">
    <property type="protein sequence ID" value="PFX26261.1"/>
    <property type="molecule type" value="Genomic_DNA"/>
</dbReference>
<accession>A0A2B4S8P2</accession>
<gene>
    <name evidence="3" type="ORF">AWC38_SpisGene9082</name>
</gene>
<feature type="domain" description="Prolyl 4-hydroxylase alpha subunit Fe(2+) 2OG dioxygenase" evidence="2">
    <location>
        <begin position="363"/>
        <end position="456"/>
    </location>
</feature>
<dbReference type="AlphaFoldDB" id="A0A2B4S8P2"/>
<dbReference type="Pfam" id="PF13640">
    <property type="entry name" value="2OG-FeII_Oxy_3"/>
    <property type="match status" value="1"/>
</dbReference>
<evidence type="ECO:0000313" key="3">
    <source>
        <dbReference type="EMBL" id="PFX26261.1"/>
    </source>
</evidence>
<dbReference type="Gene3D" id="2.60.120.620">
    <property type="entry name" value="q2cbj1_9rhob like domain"/>
    <property type="match status" value="1"/>
</dbReference>
<evidence type="ECO:0000259" key="2">
    <source>
        <dbReference type="Pfam" id="PF13640"/>
    </source>
</evidence>
<feature type="chain" id="PRO_5013016042" description="Prolyl 4-hydroxylase alpha subunit Fe(2+) 2OG dioxygenase domain-containing protein" evidence="1">
    <location>
        <begin position="22"/>
        <end position="547"/>
    </location>
</feature>
<reference evidence="4" key="1">
    <citation type="journal article" date="2017" name="bioRxiv">
        <title>Comparative analysis of the genomes of Stylophora pistillata and Acropora digitifera provides evidence for extensive differences between species of corals.</title>
        <authorList>
            <person name="Voolstra C.R."/>
            <person name="Li Y."/>
            <person name="Liew Y.J."/>
            <person name="Baumgarten S."/>
            <person name="Zoccola D."/>
            <person name="Flot J.-F."/>
            <person name="Tambutte S."/>
            <person name="Allemand D."/>
            <person name="Aranda M."/>
        </authorList>
    </citation>
    <scope>NUCLEOTIDE SEQUENCE [LARGE SCALE GENOMIC DNA]</scope>
</reference>
<dbReference type="PANTHER" id="PTHR35169">
    <property type="entry name" value="FE2OG DIOXYGENASE DOMAIN-CONTAINING PROTEIN"/>
    <property type="match status" value="1"/>
</dbReference>
<protein>
    <recommendedName>
        <fullName evidence="2">Prolyl 4-hydroxylase alpha subunit Fe(2+) 2OG dioxygenase domain-containing protein</fullName>
    </recommendedName>
</protein>
<keyword evidence="4" id="KW-1185">Reference proteome</keyword>
<evidence type="ECO:0000256" key="1">
    <source>
        <dbReference type="SAM" id="SignalP"/>
    </source>
</evidence>
<keyword evidence="1" id="KW-0732">Signal</keyword>
<evidence type="ECO:0000313" key="4">
    <source>
        <dbReference type="Proteomes" id="UP000225706"/>
    </source>
</evidence>
<organism evidence="3 4">
    <name type="scientific">Stylophora pistillata</name>
    <name type="common">Smooth cauliflower coral</name>
    <dbReference type="NCBI Taxonomy" id="50429"/>
    <lineage>
        <taxon>Eukaryota</taxon>
        <taxon>Metazoa</taxon>
        <taxon>Cnidaria</taxon>
        <taxon>Anthozoa</taxon>
        <taxon>Hexacorallia</taxon>
        <taxon>Scleractinia</taxon>
        <taxon>Astrocoeniina</taxon>
        <taxon>Pocilloporidae</taxon>
        <taxon>Stylophora</taxon>
    </lineage>
</organism>
<feature type="signal peptide" evidence="1">
    <location>
        <begin position="1"/>
        <end position="21"/>
    </location>
</feature>
<name>A0A2B4S8P2_STYPI</name>
<comment type="caution">
    <text evidence="3">The sequence shown here is derived from an EMBL/GenBank/DDBJ whole genome shotgun (WGS) entry which is preliminary data.</text>
</comment>